<dbReference type="InterPro" id="IPR050671">
    <property type="entry name" value="CD300_family_receptors"/>
</dbReference>
<feature type="domain" description="Immunoglobulin" evidence="14">
    <location>
        <begin position="332"/>
        <end position="434"/>
    </location>
</feature>
<dbReference type="InterPro" id="IPR003599">
    <property type="entry name" value="Ig_sub"/>
</dbReference>
<evidence type="ECO:0000259" key="14">
    <source>
        <dbReference type="SMART" id="SM00409"/>
    </source>
</evidence>
<feature type="non-terminal residue" evidence="15">
    <location>
        <position position="3538"/>
    </location>
</feature>
<feature type="domain" description="Immunoglobulin" evidence="14">
    <location>
        <begin position="3258"/>
        <end position="3360"/>
    </location>
</feature>
<evidence type="ECO:0000256" key="6">
    <source>
        <dbReference type="ARBA" id="ARBA00022989"/>
    </source>
</evidence>
<dbReference type="CDD" id="cd05716">
    <property type="entry name" value="IgV_pIgR_like"/>
    <property type="match status" value="7"/>
</dbReference>
<feature type="region of interest" description="Disordered" evidence="12">
    <location>
        <begin position="3499"/>
        <end position="3538"/>
    </location>
</feature>
<dbReference type="InterPro" id="IPR036179">
    <property type="entry name" value="Ig-like_dom_sf"/>
</dbReference>
<comment type="caution">
    <text evidence="15">The sequence shown here is derived from an EMBL/GenBank/DDBJ whole genome shotgun (WGS) entry which is preliminary data.</text>
</comment>
<evidence type="ECO:0000256" key="2">
    <source>
        <dbReference type="ARBA" id="ARBA00022475"/>
    </source>
</evidence>
<keyword evidence="4" id="KW-0732">Signal</keyword>
<dbReference type="GO" id="GO:0004888">
    <property type="term" value="F:transmembrane signaling receptor activity"/>
    <property type="evidence" value="ECO:0007669"/>
    <property type="project" value="TreeGrafter"/>
</dbReference>
<feature type="region of interest" description="Disordered" evidence="12">
    <location>
        <begin position="2307"/>
        <end position="2363"/>
    </location>
</feature>
<evidence type="ECO:0000256" key="9">
    <source>
        <dbReference type="ARBA" id="ARBA00023170"/>
    </source>
</evidence>
<dbReference type="PANTHER" id="PTHR11860:SF101">
    <property type="entry name" value="CMRF35-LIKE MOLECULE 1"/>
    <property type="match status" value="1"/>
</dbReference>
<evidence type="ECO:0000313" key="16">
    <source>
        <dbReference type="Proteomes" id="UP000700334"/>
    </source>
</evidence>
<feature type="region of interest" description="Disordered" evidence="12">
    <location>
        <begin position="103"/>
        <end position="160"/>
    </location>
</feature>
<keyword evidence="2" id="KW-1003">Cell membrane</keyword>
<dbReference type="SUPFAM" id="SSF48726">
    <property type="entry name" value="Immunoglobulin"/>
    <property type="match status" value="7"/>
</dbReference>
<evidence type="ECO:0000256" key="4">
    <source>
        <dbReference type="ARBA" id="ARBA00022729"/>
    </source>
</evidence>
<feature type="region of interest" description="Disordered" evidence="12">
    <location>
        <begin position="2782"/>
        <end position="2830"/>
    </location>
</feature>
<dbReference type="GO" id="GO:0002376">
    <property type="term" value="P:immune system process"/>
    <property type="evidence" value="ECO:0007669"/>
    <property type="project" value="UniProtKB-KW"/>
</dbReference>
<dbReference type="OrthoDB" id="8920197at2759"/>
<protein>
    <submittedName>
        <fullName evidence="15">CMRF35-like molecule 8</fullName>
    </submittedName>
</protein>
<keyword evidence="9" id="KW-0675">Receptor</keyword>
<keyword evidence="8" id="KW-1015">Disulfide bond</keyword>
<dbReference type="GO" id="GO:0005886">
    <property type="term" value="C:plasma membrane"/>
    <property type="evidence" value="ECO:0007669"/>
    <property type="project" value="UniProtKB-SubCell"/>
</dbReference>
<feature type="domain" description="Immunoglobulin" evidence="14">
    <location>
        <begin position="1079"/>
        <end position="1180"/>
    </location>
</feature>
<feature type="compositionally biased region" description="Low complexity" evidence="12">
    <location>
        <begin position="2810"/>
        <end position="2820"/>
    </location>
</feature>
<feature type="domain" description="Immunoglobulin" evidence="14">
    <location>
        <begin position="929"/>
        <end position="1029"/>
    </location>
</feature>
<evidence type="ECO:0000256" key="13">
    <source>
        <dbReference type="SAM" id="Phobius"/>
    </source>
</evidence>
<evidence type="ECO:0000256" key="7">
    <source>
        <dbReference type="ARBA" id="ARBA00023136"/>
    </source>
</evidence>
<keyword evidence="6 13" id="KW-1133">Transmembrane helix</keyword>
<feature type="region of interest" description="Disordered" evidence="12">
    <location>
        <begin position="2062"/>
        <end position="2098"/>
    </location>
</feature>
<proteinExistence type="inferred from homology"/>
<evidence type="ECO:0000313" key="15">
    <source>
        <dbReference type="EMBL" id="KAG8511872.1"/>
    </source>
</evidence>
<dbReference type="SMART" id="SM00409">
    <property type="entry name" value="IG"/>
    <property type="match status" value="7"/>
</dbReference>
<dbReference type="PANTHER" id="PTHR11860">
    <property type="entry name" value="POLYMERIC-IMMUNOGLOBULIN RECEPTOR"/>
    <property type="match status" value="1"/>
</dbReference>
<feature type="region of interest" description="Disordered" evidence="12">
    <location>
        <begin position="581"/>
        <end position="610"/>
    </location>
</feature>
<feature type="domain" description="Immunoglobulin" evidence="14">
    <location>
        <begin position="681"/>
        <end position="782"/>
    </location>
</feature>
<gene>
    <name evidence="15" type="ORF">J0S82_017185</name>
</gene>
<dbReference type="Pfam" id="PF07686">
    <property type="entry name" value="V-set"/>
    <property type="match status" value="7"/>
</dbReference>
<dbReference type="Proteomes" id="UP000700334">
    <property type="component" value="Unassembled WGS sequence"/>
</dbReference>
<accession>A0A8J6A400</accession>
<keyword evidence="5" id="KW-0391">Immunity</keyword>
<sequence>SQLSSVHFWLPVLLKVPLLLCLLGAVLWVRRPQRGPPDMEPATPCPSCLIEEQGPWGGGVCPTRPHPGSALARDDLSRHELWAEEVTSSPRHGHRTGFMTMTEETARREKRPTVTLQRKAPSPVHPALGQGVLSLQSPVSPAPRGLCGTRAGRPGEVGSREEATALRASLEAGAAGCSAPNADGEGRWGGAGLSLGDAILKGTGLSITPAQCPLHGCHDHLWRLEEGTPAPPQFLCPPPHTHTHTHTRRVCPELASQAEMNQASTPSASPLDTPSQTCRNKLPLAPGLVRRADKRGPSWSAPQKLLRMACPDQHWPALTSPGSEGCWCLHGPHKVMGSVGGSLRVPCCYEEEYAGDVKFWCKGSGWPPWERTLKTSESEREGRSGRVSIRDHPAKLTFTVALEQLTEDDAGTYWCGVEKLITRPPGPGRGVCVPRCVDLCLPGSSALRGPGAVEGWEKGSLTASCRYGPGRETFVKFWCRGAAWGSCKFLVKTSGSEQEVRRGRVSIRDHHKYHTFTVTMEELRLDDADTYWCGIERNGTDLGDKVKVTVDPGKSVHLCGWVSAGPAWSWFLRSVSRDHLSPSRESHPAQSSWSPGRPREGWGRGPGGCSHPGPVPHSSLLGSVHFWLPVLLKVPLLLSLLGAVLWVSRPQRGPPDMEPATPGGHRCVDLCLPGSSALSGPGAVQGWERGSLTVKCRYGPGYETHRKWWCRGASWGSCRILVQTSGSEQEVRRGRVSIRDHQENRTFTVTMEELRLDDADTYWCGIERIGTNLGAQVKVTVDPGESVRLCGACSVLVPAVRVQGSPVPQQGVSLVGTGRGDSSWMLMAPAPPGWRSPSAAHCPPLHGPAPHSVTQWSGDALLPDQQRPLLAPGPPEGSSAPEPALGRPLGQELLQASPSRDMTQRHREAWLPLALLLLHTPGCWCLHGPRMVTGFLGGSLSMQFRYEEEYADDVKFWCRDSWWAPWKGIVKTSNSEREVRSGRVSIRDHPAKLTFTVTLENLTEDDAGTYLCGIKRSLSLDRLLQVEVSPHPTPPCAPALGPEEAQGTTLLLGLSPISPSSSEALLLLTVPGSSALSGPGTVQGWERDSLSVGCRYGPGYETHRKWWCRGAPWNGCRILVQTTGSEQEVRRGRVSIRDHQENRTFTVTMEELRLDDADTYWCGIERNGTDLGDQVKVTVDPELMEPRAGPGRAGGEGLGAAHILGLSPRSSLLCCIHFWLPVLLKVPLLLSLLGAVLWGSVCLPGCWCLQGPRMVTGYLGGSLSVPCSYKEEYADDVKFWCRGPWWTTCSKIVQTSKAEREGRSDRVSIRDHPANRTFTVTLEQLTEADAGTYWCGINTRLSLDPRLQVEVSVSPGDSLLGSVHVWLPVLLKVPLLLSLLGAVLWVSRPERGAGGGSVSLMTGASPSGRTRPWPINHVTSVSAGVSVSTNQLCVRGPDPDGHKPAALWGPQLGGPDAVCGFTAHGPHGCPVLVSVVTAHAQGLCPGEVRGAAESPAEQRLGHRGRCEPDEPKRHAPPLLVATVRKHREWGDDHRHFHLTHPGVLVPDQVSHSQGLLTPLCLSLEEWGGVLGWGPVSVESPTQGRWAQGLSQGGGSLTRAHWASRRGLPRSHEGRKLGPAMARGLQMLRADDRPHTQAGRGEALWRVLLTGGWEKGQRGRDSAEAPSASPERGRVFPLPTGFWHHLCLDPPSPLHLPPSSSSWLWMPHQGSPQTTESESCAQLGRKKGIVEAAQVRVMFKRRCPSDSDIHLGWRPCQPCAQVRAADRRGLPLCHPFRDAGPPPHPCILFTRHFDPEGTRKELRASCLESWKHVRECQVSSWVPPLCPKHRSRKGLSGRSLGGLQPGTRAWCWGKGTSLGREGARCEASCPVSALSPVDRRLVRGPPLEPQPCPLLGHCNGERKQQLFSSCLTVLVRTGGPVGHRRTPCVSVPVKQELETPAPAAHHPTPPGWSEDQSTGRIHLATGFRYRFCRQEPLLVPEASSSWNDQQVAKGSASQRYLPSRVPHSPQTSGLLGCWISHSHLCSLVLSSWGFKSVRPPSRGPQSAWSKAGLASLVQLSSPSSLSSKGLWVDRDGQTSRDGPGGSQGDQPGLRSGSLEGAGARVLGAGRGRVRHSWAPPGQAVGGPCLQAQDRQHGPAALAPHSSLFGVLALWHLVFGCLSCVLSSSRSHTWPQPRELWVREKEEAGGCGVEAKTGALARLTVWVLRAPIIAHPLPHKSWVSSLIFHALSATLPASFGCPWRTGIGVSGFCGSTLKANLSLTMKRRVERVPHAGGDERKKFRERKGLEAGPEAVRMVRKCLDAEMTQEGLKGQRRQSRHNGSQLQQTEGQMGRTGHSTERPETISSGRPGHTPGGCCPVPGPESLLTLTSPALQTSSQPGCSLQGGDVPSALAPTVGTNHQGSGQEASGALGDSDTCPWAGLLYILWKLPPASSFSVITTAPRTRQEHVLGRLMGVTILGPGGPSQAGVAHPQMGSCEASSREAGQASLGGVLVKGNLVLPSTEASCITVAPAQQLLISSMEAQEEAQSSGSQNSVLLKPTQRPSLIPTTTYPQPLHPYQGEGVCGCPPWKRGSALLSYSTPTSGAIYGFRSRSHQVLSLSAPSYLDLPSMSPYSLGCLLKCWNLLEREWDSTFVPRRKTESEILKEQRGAGRAGRASWGLRSSQGPQLCGHLCERLFQGSHVYVCMHECVCVCLCLCVQHLNSAGWGRRGDSLAGRACSVPSPKLGPGVATQERSQPKKTLAKLRTRVHDQNHSGLQGHCVHVRVRALNWGPRGAWADSPRSFIFSPTRGTQPKEAEQGSSGAEKSRSRSLGSGPSSSRDTGQAGAGQRWPRGTWPHGCPQCCCCSGSQVREALDSDSAWEGRHPGVPGARVQYRGSHGLRWRGAARETWGAMAEGYCLPKGGGHLAGMGGQCHLPDSSSTQRACSCSPTASVLCFVTSYDTSTHFGLVSKKTLIWGCASEPHPPVPTAGLLGSPSMALSAGAHSVVREELLRGPPIHAITTPPLPLTSNWGCWKKRASLACSSRPPWSVSHEVSSQCSHQFHFFCVLAPCPGFLPLTSCLAVHTCPQRSGVSWRLRGSPEALLANHQGNPHPILSSRDIVIGADHLGTNGDFFYTKLQMWDVLKRANVFIVALGTEEAQEAMQASTNQEGGEGGSWELSGGAVLGCWWLRSQPRSAQTEWDPASEFELLRAGVGLGGPGCWGRSLFLEVEPLVGEGDGHQERREMENFGNESRSRPGHPLGEGLLCFPGCWCLQGPRIVTGYLGGSLSVPCSYKEEYADDVKFWCRGPWWTTCSKIVQTSKAEREGRSDRVSIRDHPANRTFTVTLEQLTEADAGTYWCGINTRLSLDPRLQVEVSVSPAPRRSTPPATVTVTTTTTTTMQTTTPTSTALTTQRAAQGNSQPNLRPHHPYPPRMLSLLAVVLLLMLGISLLAWRMIPRQVKDPVCPAHQGEPCYENLEMKTQTLLREHGDSRQAEVVYSTVAVPQEDLHYSTVVFDTPNQNSTARGIPSQRPTQPEPEYSVVKRQSEPQYSVVKRT</sequence>
<evidence type="ECO:0000256" key="11">
    <source>
        <dbReference type="ARBA" id="ARBA00043958"/>
    </source>
</evidence>
<comment type="similarity">
    <text evidence="11">Belongs to the CD300 family.</text>
</comment>
<dbReference type="InterPro" id="IPR013106">
    <property type="entry name" value="Ig_V-set"/>
</dbReference>
<feature type="compositionally biased region" description="Polar residues" evidence="12">
    <location>
        <begin position="2319"/>
        <end position="2329"/>
    </location>
</feature>
<dbReference type="Gene3D" id="2.60.40.10">
    <property type="entry name" value="Immunoglobulins"/>
    <property type="match status" value="7"/>
</dbReference>
<keyword evidence="3 13" id="KW-0812">Transmembrane</keyword>
<reference evidence="15" key="1">
    <citation type="journal article" date="2021" name="Evol. Appl.">
        <title>The genome of the Pyrenean desman and the effects of bottlenecks and inbreeding on the genomic landscape of an endangered species.</title>
        <authorList>
            <person name="Escoda L."/>
            <person name="Castresana J."/>
        </authorList>
    </citation>
    <scope>NUCLEOTIDE SEQUENCE</scope>
    <source>
        <strain evidence="15">IBE-C5619</strain>
    </source>
</reference>
<evidence type="ECO:0000256" key="12">
    <source>
        <dbReference type="SAM" id="MobiDB-lite"/>
    </source>
</evidence>
<feature type="domain" description="Immunoglobulin" evidence="14">
    <location>
        <begin position="1252"/>
        <end position="1354"/>
    </location>
</feature>
<name>A0A8J6A400_GALPY</name>
<dbReference type="EMBL" id="JAGFMF010011813">
    <property type="protein sequence ID" value="KAG8511872.1"/>
    <property type="molecule type" value="Genomic_DNA"/>
</dbReference>
<evidence type="ECO:0000256" key="1">
    <source>
        <dbReference type="ARBA" id="ARBA00004251"/>
    </source>
</evidence>
<evidence type="ECO:0000256" key="10">
    <source>
        <dbReference type="ARBA" id="ARBA00023319"/>
    </source>
</evidence>
<dbReference type="InterPro" id="IPR013783">
    <property type="entry name" value="Ig-like_fold"/>
</dbReference>
<feature type="domain" description="Immunoglobulin" evidence="14">
    <location>
        <begin position="450"/>
        <end position="551"/>
    </location>
</feature>
<feature type="region of interest" description="Disordered" evidence="12">
    <location>
        <begin position="835"/>
        <end position="886"/>
    </location>
</feature>
<keyword evidence="16" id="KW-1185">Reference proteome</keyword>
<evidence type="ECO:0000256" key="5">
    <source>
        <dbReference type="ARBA" id="ARBA00022859"/>
    </source>
</evidence>
<evidence type="ECO:0000256" key="8">
    <source>
        <dbReference type="ARBA" id="ARBA00023157"/>
    </source>
</evidence>
<feature type="transmembrane region" description="Helical" evidence="13">
    <location>
        <begin position="6"/>
        <end position="29"/>
    </location>
</feature>
<evidence type="ECO:0000256" key="3">
    <source>
        <dbReference type="ARBA" id="ARBA00022692"/>
    </source>
</evidence>
<dbReference type="FunFam" id="2.60.40.10:FF:000370">
    <property type="entry name" value="CMRF35-like molecule 1"/>
    <property type="match status" value="5"/>
</dbReference>
<organism evidence="15 16">
    <name type="scientific">Galemys pyrenaicus</name>
    <name type="common">Iberian desman</name>
    <name type="synonym">Pyrenean desman</name>
    <dbReference type="NCBI Taxonomy" id="202257"/>
    <lineage>
        <taxon>Eukaryota</taxon>
        <taxon>Metazoa</taxon>
        <taxon>Chordata</taxon>
        <taxon>Craniata</taxon>
        <taxon>Vertebrata</taxon>
        <taxon>Euteleostomi</taxon>
        <taxon>Mammalia</taxon>
        <taxon>Eutheria</taxon>
        <taxon>Laurasiatheria</taxon>
        <taxon>Eulipotyphla</taxon>
        <taxon>Talpidae</taxon>
        <taxon>Galemys</taxon>
    </lineage>
</organism>
<comment type="subcellular location">
    <subcellularLocation>
        <location evidence="1">Cell membrane</location>
        <topology evidence="1">Single-pass type I membrane protein</topology>
    </subcellularLocation>
</comment>
<feature type="transmembrane region" description="Helical" evidence="13">
    <location>
        <begin position="3416"/>
        <end position="3435"/>
    </location>
</feature>
<keyword evidence="7 13" id="KW-0472">Membrane</keyword>
<feature type="region of interest" description="Disordered" evidence="12">
    <location>
        <begin position="1494"/>
        <end position="1514"/>
    </location>
</feature>
<keyword evidence="10" id="KW-0393">Immunoglobulin domain</keyword>
<feature type="compositionally biased region" description="Basic and acidic residues" evidence="12">
    <location>
        <begin position="1504"/>
        <end position="1513"/>
    </location>
</feature>